<evidence type="ECO:0000313" key="1">
    <source>
        <dbReference type="EMBL" id="RNA35645.1"/>
    </source>
</evidence>
<sequence length="127" mass="14949">MTPVVRSKMDYDRSLINWVQNAYGKKLRFLVGRLFENQTALAPGEASDEAKLESKKALSKHSNQAPYRELTKNYKFYDVYYHIFVDGINLINILPQIINNSRIYLQSKRLHQTARLNLSRALRERFQ</sequence>
<dbReference type="AlphaFoldDB" id="A0A3M7SIV8"/>
<organism evidence="1 2">
    <name type="scientific">Brachionus plicatilis</name>
    <name type="common">Marine rotifer</name>
    <name type="synonym">Brachionus muelleri</name>
    <dbReference type="NCBI Taxonomy" id="10195"/>
    <lineage>
        <taxon>Eukaryota</taxon>
        <taxon>Metazoa</taxon>
        <taxon>Spiralia</taxon>
        <taxon>Gnathifera</taxon>
        <taxon>Rotifera</taxon>
        <taxon>Eurotatoria</taxon>
        <taxon>Monogononta</taxon>
        <taxon>Pseudotrocha</taxon>
        <taxon>Ploima</taxon>
        <taxon>Brachionidae</taxon>
        <taxon>Brachionus</taxon>
    </lineage>
</organism>
<dbReference type="Proteomes" id="UP000276133">
    <property type="component" value="Unassembled WGS sequence"/>
</dbReference>
<protein>
    <submittedName>
        <fullName evidence="1">Uncharacterized protein</fullName>
    </submittedName>
</protein>
<evidence type="ECO:0000313" key="2">
    <source>
        <dbReference type="Proteomes" id="UP000276133"/>
    </source>
</evidence>
<gene>
    <name evidence="1" type="ORF">BpHYR1_029871</name>
</gene>
<dbReference type="EMBL" id="REGN01001307">
    <property type="protein sequence ID" value="RNA35645.1"/>
    <property type="molecule type" value="Genomic_DNA"/>
</dbReference>
<keyword evidence="2" id="KW-1185">Reference proteome</keyword>
<name>A0A3M7SIV8_BRAPC</name>
<comment type="caution">
    <text evidence="1">The sequence shown here is derived from an EMBL/GenBank/DDBJ whole genome shotgun (WGS) entry which is preliminary data.</text>
</comment>
<accession>A0A3M7SIV8</accession>
<proteinExistence type="predicted"/>
<reference evidence="1 2" key="1">
    <citation type="journal article" date="2018" name="Sci. Rep.">
        <title>Genomic signatures of local adaptation to the degree of environmental predictability in rotifers.</title>
        <authorList>
            <person name="Franch-Gras L."/>
            <person name="Hahn C."/>
            <person name="Garcia-Roger E.M."/>
            <person name="Carmona M.J."/>
            <person name="Serra M."/>
            <person name="Gomez A."/>
        </authorList>
    </citation>
    <scope>NUCLEOTIDE SEQUENCE [LARGE SCALE GENOMIC DNA]</scope>
    <source>
        <strain evidence="1">HYR1</strain>
    </source>
</reference>